<dbReference type="GO" id="GO:0003824">
    <property type="term" value="F:catalytic activity"/>
    <property type="evidence" value="ECO:0007669"/>
    <property type="project" value="InterPro"/>
</dbReference>
<dbReference type="STRING" id="908337.HMPREF9257_1057"/>
<keyword evidence="2" id="KW-0175">Coiled coil</keyword>
<dbReference type="InterPro" id="IPR036928">
    <property type="entry name" value="AS_sf"/>
</dbReference>
<feature type="domain" description="Amidase" evidence="3">
    <location>
        <begin position="27"/>
        <end position="475"/>
    </location>
</feature>
<dbReference type="Proteomes" id="UP000005990">
    <property type="component" value="Unassembled WGS sequence"/>
</dbReference>
<feature type="coiled-coil region" evidence="2">
    <location>
        <begin position="26"/>
        <end position="53"/>
    </location>
</feature>
<dbReference type="OrthoDB" id="9811471at2"/>
<gene>
    <name evidence="4" type="ORF">HMPREF9257_1057</name>
</gene>
<dbReference type="InterPro" id="IPR000120">
    <property type="entry name" value="Amidase"/>
</dbReference>
<dbReference type="eggNOG" id="COG0154">
    <property type="taxonomic scope" value="Bacteria"/>
</dbReference>
<reference evidence="4 5" key="1">
    <citation type="submission" date="2010-10" db="EMBL/GenBank/DDBJ databases">
        <authorList>
            <person name="Durkin A.S."/>
            <person name="Madupu R."/>
            <person name="Torralba M."/>
            <person name="Gillis M."/>
            <person name="Methe B."/>
            <person name="Sutton G."/>
            <person name="Nelson K.E."/>
        </authorList>
    </citation>
    <scope>NUCLEOTIDE SEQUENCE [LARGE SCALE GENOMIC DNA]</scope>
    <source>
        <strain evidence="4 5">ACS-139-V-Col8</strain>
    </source>
</reference>
<evidence type="ECO:0000313" key="4">
    <source>
        <dbReference type="EMBL" id="EFR32107.1"/>
    </source>
</evidence>
<keyword evidence="5" id="KW-1185">Reference proteome</keyword>
<evidence type="ECO:0000256" key="1">
    <source>
        <dbReference type="ARBA" id="ARBA00009199"/>
    </source>
</evidence>
<dbReference type="AlphaFoldDB" id="E4KM71"/>
<protein>
    <submittedName>
        <fullName evidence="4">Amidase</fullName>
    </submittedName>
</protein>
<evidence type="ECO:0000256" key="2">
    <source>
        <dbReference type="SAM" id="Coils"/>
    </source>
</evidence>
<accession>E4KM71</accession>
<proteinExistence type="inferred from homology"/>
<sequence length="490" mass="53742">MEIKYNHIFDATAIAEAIKAGKITPLEAVQATIDAIKNNNEKLNAVVHLYEEEALEKAKNLKDFSAPFAGVPILLKDAGQDYEGKPSTAASPLLKNNIANITDNYVQKILDAGFIIVGHTNVPEFALLYITDGGIYGPTANPVNVNYNAGGSSGGAAAAVQSGMVPIAAASDGGGSIRIPASFSGLVGLKPTRGRTASGPGSWRSWGGASINFAITSTIRDTWNMLKILQTDKIEAIPFLLQNLNDEDLEREYTELKYIKFAYTTKSFVGSEVSDEAIKAVLDTVKFLRKQGFTVEEVNPEVDGMSYLAGYFTMNAAEQRKSFIAIEEALGRPIKRGEVGDDAFALGKLGEKVLAWEYSSIFDSWDKLTDVFSNLYKEYPVLIQPSTARPAPGIDEYTLKIDKLSDYEEFDSMTKDELLSLILETYYPGTEYSPFAFIHNLTGQPALSLPLHTTENGLPLGVMFTTNKGREDRLLAIGKYFEENNRFKYY</sequence>
<dbReference type="EMBL" id="AENN01000001">
    <property type="protein sequence ID" value="EFR32107.1"/>
    <property type="molecule type" value="Genomic_DNA"/>
</dbReference>
<comment type="similarity">
    <text evidence="1">Belongs to the amidase family.</text>
</comment>
<evidence type="ECO:0000313" key="5">
    <source>
        <dbReference type="Proteomes" id="UP000005990"/>
    </source>
</evidence>
<dbReference type="PANTHER" id="PTHR11895:SF7">
    <property type="entry name" value="GLUTAMYL-TRNA(GLN) AMIDOTRANSFERASE SUBUNIT A, MITOCHONDRIAL"/>
    <property type="match status" value="1"/>
</dbReference>
<dbReference type="InterPro" id="IPR023631">
    <property type="entry name" value="Amidase_dom"/>
</dbReference>
<organism evidence="4 5">
    <name type="scientific">Eremococcus coleocola ACS-139-V-Col8</name>
    <dbReference type="NCBI Taxonomy" id="908337"/>
    <lineage>
        <taxon>Bacteria</taxon>
        <taxon>Bacillati</taxon>
        <taxon>Bacillota</taxon>
        <taxon>Bacilli</taxon>
        <taxon>Lactobacillales</taxon>
        <taxon>Aerococcaceae</taxon>
        <taxon>Eremococcus</taxon>
    </lineage>
</organism>
<dbReference type="SUPFAM" id="SSF75304">
    <property type="entry name" value="Amidase signature (AS) enzymes"/>
    <property type="match status" value="1"/>
</dbReference>
<comment type="caution">
    <text evidence="4">The sequence shown here is derived from an EMBL/GenBank/DDBJ whole genome shotgun (WGS) entry which is preliminary data.</text>
</comment>
<dbReference type="PANTHER" id="PTHR11895">
    <property type="entry name" value="TRANSAMIDASE"/>
    <property type="match status" value="1"/>
</dbReference>
<dbReference type="Pfam" id="PF01425">
    <property type="entry name" value="Amidase"/>
    <property type="match status" value="1"/>
</dbReference>
<dbReference type="RefSeq" id="WP_006417586.1">
    <property type="nucleotide sequence ID" value="NZ_AENN01000001.1"/>
</dbReference>
<dbReference type="Gene3D" id="3.90.1300.10">
    <property type="entry name" value="Amidase signature (AS) domain"/>
    <property type="match status" value="1"/>
</dbReference>
<evidence type="ECO:0000259" key="3">
    <source>
        <dbReference type="Pfam" id="PF01425"/>
    </source>
</evidence>
<name>E4KM71_9LACT</name>